<feature type="domain" description="CYTH" evidence="2">
    <location>
        <begin position="2"/>
        <end position="148"/>
    </location>
</feature>
<dbReference type="InterPro" id="IPR023577">
    <property type="entry name" value="CYTH_domain"/>
</dbReference>
<reference evidence="3 4" key="1">
    <citation type="submission" date="2019-04" db="EMBL/GenBank/DDBJ databases">
        <authorList>
            <person name="Van Vliet M D."/>
        </authorList>
    </citation>
    <scope>NUCLEOTIDE SEQUENCE [LARGE SCALE GENOMIC DNA]</scope>
    <source>
        <strain evidence="3 4">F1</strain>
    </source>
</reference>
<dbReference type="CDD" id="cd07891">
    <property type="entry name" value="CYTH-like_CthTTM-like_1"/>
    <property type="match status" value="1"/>
</dbReference>
<dbReference type="EMBL" id="CAAHFG010000001">
    <property type="protein sequence ID" value="VGO12947.1"/>
    <property type="molecule type" value="Genomic_DNA"/>
</dbReference>
<dbReference type="InterPro" id="IPR012042">
    <property type="entry name" value="NeuTTM/CthTTM-like"/>
</dbReference>
<name>A0A6C2TZA8_PONDE</name>
<keyword evidence="4" id="KW-1185">Reference proteome</keyword>
<evidence type="ECO:0000313" key="3">
    <source>
        <dbReference type="EMBL" id="VGO12947.1"/>
    </source>
</evidence>
<organism evidence="3 4">
    <name type="scientific">Pontiella desulfatans</name>
    <dbReference type="NCBI Taxonomy" id="2750659"/>
    <lineage>
        <taxon>Bacteria</taxon>
        <taxon>Pseudomonadati</taxon>
        <taxon>Kiritimatiellota</taxon>
        <taxon>Kiritimatiellia</taxon>
        <taxon>Kiritimatiellales</taxon>
        <taxon>Pontiellaceae</taxon>
        <taxon>Pontiella</taxon>
    </lineage>
</organism>
<feature type="active site" description="Proton acceptor" evidence="1">
    <location>
        <position position="30"/>
    </location>
</feature>
<dbReference type="PIRSF" id="PIRSF016487">
    <property type="entry name" value="CYTH_UCP016487"/>
    <property type="match status" value="1"/>
</dbReference>
<dbReference type="Proteomes" id="UP000366872">
    <property type="component" value="Unassembled WGS sequence"/>
</dbReference>
<dbReference type="PANTHER" id="PTHR40114:SF1">
    <property type="entry name" value="SLR0698 PROTEIN"/>
    <property type="match status" value="1"/>
</dbReference>
<evidence type="ECO:0000313" key="4">
    <source>
        <dbReference type="Proteomes" id="UP000366872"/>
    </source>
</evidence>
<dbReference type="SUPFAM" id="SSF55154">
    <property type="entry name" value="CYTH-like phosphatases"/>
    <property type="match status" value="1"/>
</dbReference>
<dbReference type="Pfam" id="PF01928">
    <property type="entry name" value="CYTH"/>
    <property type="match status" value="1"/>
</dbReference>
<dbReference type="AlphaFoldDB" id="A0A6C2TZA8"/>
<gene>
    <name evidence="3" type="ORF">PDESU_01501</name>
</gene>
<dbReference type="RefSeq" id="WP_136078569.1">
    <property type="nucleotide sequence ID" value="NZ_CAAHFG010000001.1"/>
</dbReference>
<protein>
    <submittedName>
        <fullName evidence="3">Inorganic triphosphatase</fullName>
    </submittedName>
</protein>
<evidence type="ECO:0000259" key="2">
    <source>
        <dbReference type="PROSITE" id="PS51707"/>
    </source>
</evidence>
<dbReference type="Gene3D" id="2.40.320.10">
    <property type="entry name" value="Hypothetical Protein Pfu-838710-001"/>
    <property type="match status" value="1"/>
</dbReference>
<dbReference type="PROSITE" id="PS51707">
    <property type="entry name" value="CYTH"/>
    <property type="match status" value="1"/>
</dbReference>
<dbReference type="PANTHER" id="PTHR40114">
    <property type="entry name" value="SLR0698 PROTEIN"/>
    <property type="match status" value="1"/>
</dbReference>
<dbReference type="SMART" id="SM01118">
    <property type="entry name" value="CYTH"/>
    <property type="match status" value="1"/>
</dbReference>
<evidence type="ECO:0000256" key="1">
    <source>
        <dbReference type="PIRSR" id="PIRSR016487-1"/>
    </source>
</evidence>
<proteinExistence type="predicted"/>
<accession>A0A6C2TZA8</accession>
<sequence length="154" mass="17561">MGIEIERKFLVKDDSWKEHADDGLVCKQGYLASDRDKTVRIRVMGEKAFLTIKGATYGLSRSEYEYEIPVIDAEGMLQFCATAPVEKTRYLIEHVGMTWELDVFMGANAGLIMAEIELDSEDQPFELPAWAGEEVSGDVRFYNSHLAQKPFTRW</sequence>
<dbReference type="InterPro" id="IPR033469">
    <property type="entry name" value="CYTH-like_dom_sf"/>
</dbReference>